<proteinExistence type="inferred from homology"/>
<organism evidence="10 11">
    <name type="scientific">Streptomyces olivaceiscleroticus</name>
    <dbReference type="NCBI Taxonomy" id="68245"/>
    <lineage>
        <taxon>Bacteria</taxon>
        <taxon>Bacillati</taxon>
        <taxon>Actinomycetota</taxon>
        <taxon>Actinomycetes</taxon>
        <taxon>Kitasatosporales</taxon>
        <taxon>Streptomycetaceae</taxon>
        <taxon>Streptomyces</taxon>
    </lineage>
</organism>
<dbReference type="InterPro" id="IPR012338">
    <property type="entry name" value="Beta-lactam/transpept-like"/>
</dbReference>
<feature type="compositionally biased region" description="Low complexity" evidence="8">
    <location>
        <begin position="178"/>
        <end position="196"/>
    </location>
</feature>
<keyword evidence="3" id="KW-0378">Hydrolase</keyword>
<comment type="similarity">
    <text evidence="1 7">Belongs to the peptidase S11 family.</text>
</comment>
<dbReference type="RefSeq" id="WP_346092512.1">
    <property type="nucleotide sequence ID" value="NZ_BAAABY010000003.1"/>
</dbReference>
<feature type="compositionally biased region" description="Polar residues" evidence="8">
    <location>
        <begin position="61"/>
        <end position="70"/>
    </location>
</feature>
<accession>A0ABN0ZCQ8</accession>
<feature type="region of interest" description="Disordered" evidence="8">
    <location>
        <begin position="1"/>
        <end position="588"/>
    </location>
</feature>
<feature type="compositionally biased region" description="Low complexity" evidence="8">
    <location>
        <begin position="320"/>
        <end position="332"/>
    </location>
</feature>
<protein>
    <submittedName>
        <fullName evidence="10">D-alanyl-D-alanine carboxypeptidase</fullName>
    </submittedName>
</protein>
<keyword evidence="10" id="KW-0121">Carboxypeptidase</keyword>
<keyword evidence="5" id="KW-0573">Peptidoglycan synthesis</keyword>
<evidence type="ECO:0000256" key="7">
    <source>
        <dbReference type="RuleBase" id="RU004016"/>
    </source>
</evidence>
<keyword evidence="6" id="KW-0961">Cell wall biogenesis/degradation</keyword>
<dbReference type="Gene3D" id="3.40.710.10">
    <property type="entry name" value="DD-peptidase/beta-lactamase superfamily"/>
    <property type="match status" value="1"/>
</dbReference>
<feature type="compositionally biased region" description="Basic and acidic residues" evidence="8">
    <location>
        <begin position="168"/>
        <end position="177"/>
    </location>
</feature>
<evidence type="ECO:0000256" key="1">
    <source>
        <dbReference type="ARBA" id="ARBA00007164"/>
    </source>
</evidence>
<evidence type="ECO:0000256" key="4">
    <source>
        <dbReference type="ARBA" id="ARBA00022960"/>
    </source>
</evidence>
<feature type="compositionally biased region" description="Low complexity" evidence="8">
    <location>
        <begin position="72"/>
        <end position="85"/>
    </location>
</feature>
<feature type="compositionally biased region" description="Basic and acidic residues" evidence="8">
    <location>
        <begin position="309"/>
        <end position="319"/>
    </location>
</feature>
<dbReference type="SUPFAM" id="SSF56601">
    <property type="entry name" value="beta-lactamase/transpeptidase-like"/>
    <property type="match status" value="1"/>
</dbReference>
<dbReference type="Proteomes" id="UP001500909">
    <property type="component" value="Unassembled WGS sequence"/>
</dbReference>
<evidence type="ECO:0000256" key="8">
    <source>
        <dbReference type="SAM" id="MobiDB-lite"/>
    </source>
</evidence>
<evidence type="ECO:0000313" key="11">
    <source>
        <dbReference type="Proteomes" id="UP001500909"/>
    </source>
</evidence>
<dbReference type="PRINTS" id="PR00725">
    <property type="entry name" value="DADACBPTASE1"/>
</dbReference>
<feature type="compositionally biased region" description="Low complexity" evidence="8">
    <location>
        <begin position="561"/>
        <end position="581"/>
    </location>
</feature>
<feature type="compositionally biased region" description="Gly residues" evidence="8">
    <location>
        <begin position="102"/>
        <end position="112"/>
    </location>
</feature>
<evidence type="ECO:0000256" key="3">
    <source>
        <dbReference type="ARBA" id="ARBA00022801"/>
    </source>
</evidence>
<feature type="compositionally biased region" description="Basic and acidic residues" evidence="8">
    <location>
        <begin position="1"/>
        <end position="11"/>
    </location>
</feature>
<reference evidence="10 11" key="1">
    <citation type="journal article" date="2019" name="Int. J. Syst. Evol. Microbiol.">
        <title>The Global Catalogue of Microorganisms (GCM) 10K type strain sequencing project: providing services to taxonomists for standard genome sequencing and annotation.</title>
        <authorList>
            <consortium name="The Broad Institute Genomics Platform"/>
            <consortium name="The Broad Institute Genome Sequencing Center for Infectious Disease"/>
            <person name="Wu L."/>
            <person name="Ma J."/>
        </authorList>
    </citation>
    <scope>NUCLEOTIDE SEQUENCE [LARGE SCALE GENOMIC DNA]</scope>
    <source>
        <strain evidence="10 11">JCM 4805</strain>
    </source>
</reference>
<feature type="domain" description="Peptidase S11 D-alanyl-D-alanine carboxypeptidase A N-terminal" evidence="9">
    <location>
        <begin position="686"/>
        <end position="875"/>
    </location>
</feature>
<evidence type="ECO:0000256" key="6">
    <source>
        <dbReference type="ARBA" id="ARBA00023316"/>
    </source>
</evidence>
<feature type="compositionally biased region" description="Low complexity" evidence="8">
    <location>
        <begin position="206"/>
        <end position="227"/>
    </location>
</feature>
<dbReference type="PANTHER" id="PTHR21581:SF33">
    <property type="entry name" value="D-ALANYL-D-ALANINE CARBOXYPEPTIDASE DACB"/>
    <property type="match status" value="1"/>
</dbReference>
<feature type="compositionally biased region" description="Basic and acidic residues" evidence="8">
    <location>
        <begin position="397"/>
        <end position="410"/>
    </location>
</feature>
<evidence type="ECO:0000259" key="9">
    <source>
        <dbReference type="Pfam" id="PF00768"/>
    </source>
</evidence>
<keyword evidence="2" id="KW-0732">Signal</keyword>
<keyword evidence="11" id="KW-1185">Reference proteome</keyword>
<feature type="compositionally biased region" description="Basic and acidic residues" evidence="8">
    <location>
        <begin position="419"/>
        <end position="466"/>
    </location>
</feature>
<dbReference type="Pfam" id="PF00768">
    <property type="entry name" value="Peptidase_S11"/>
    <property type="match status" value="1"/>
</dbReference>
<dbReference type="InterPro" id="IPR018044">
    <property type="entry name" value="Peptidase_S11"/>
</dbReference>
<keyword evidence="4" id="KW-0133">Cell shape</keyword>
<sequence>MAGESPDRSEQKQSSGETAGSERDPRLAVFRDAPTDTETSAEPDSVAADTERDGAEPAAPKTSTPKTDTAQPAASEPAASKTAAPKADDAASDDAAPDGKKAGGGKAAGGKAGGEKAGDAKAGGKKAGSAKRDADVTGSGEPDAENAAEGKSNAEKAAPEGADAEQGAPEKGDDRLKAAVAAWVAGKDAPEGAAGAEEAETRDGASGDASDGSSGAAKAPAGDAAESGETKAGAAASEGATEDASGGTAERGDGAGPGLPVREPGAKGKQGTGQVDQPTAVFGTLAPKSTSGSAPVDEATRVFAAVNPKDAKKGAKKGTDAGAEAGADATKGPEGSKSPEGSEGAADNADSPKRAKAGKDAKDAKDATKEAEARKATAAAIPKRSEVAKKAAAGTPDADKDAAEGKKADAEESTASPEKAAEADKKPTTAEEGKDGKDGEDGQADKGTKQGTKQDAKKDPERDSERTSQFVALKSADERPAKPPKPVGKPAGEPLGKPGTAAGTGTDAADAAKAPSDTTKAPADAAKAPSDAPKTAADAAKAPGDPAATAALPAAVPPAGPQQAAAESSTAAPGAGPGALPESERTKQQPLPPLDLLAQLTNTPPPPETPIRTIVRRFKIWTPLALLLLLVFVIVQAVRPLPDPGLTLTSDATYSFDGSKPSMPWPSEGQAYVDVSGLGPIGSYGEQKPVPIGSVAKTMTAYIIMRDHPLKPGKPGKKIRIDKQAEEDGKKGAGHGDESVLDTVKEGDTISQKDALSAVMIPSANNIARLLARWDAGSQEAFVKKMNATAKELGMKNTTYTDPSGLIETTVSTAEDQVKLGKKAMEMPALVDITKLPSWTDPSGKQWRNYNTLPPYNNAIGLKTGSTSKAGGNLLFAGLQRVGGTTQLIVGAVLGQHRTPIIDTANAVSKDLLTTTQGALEDRTVLKKGDVVGVVDDGLGGTTPVVLTKDVKAVGWSGLTVKLGLSGNGKTIPHEAKAGTKVGVLTAGSGPGQVKVPVELQKDLAEPSFGAKLTRVS</sequence>
<dbReference type="PANTHER" id="PTHR21581">
    <property type="entry name" value="D-ALANYL-D-ALANINE CARBOXYPEPTIDASE"/>
    <property type="match status" value="1"/>
</dbReference>
<feature type="compositionally biased region" description="Basic and acidic residues" evidence="8">
    <location>
        <begin position="350"/>
        <end position="375"/>
    </location>
</feature>
<feature type="compositionally biased region" description="Low complexity" evidence="8">
    <location>
        <begin position="488"/>
        <end position="554"/>
    </location>
</feature>
<evidence type="ECO:0000256" key="5">
    <source>
        <dbReference type="ARBA" id="ARBA00022984"/>
    </source>
</evidence>
<name>A0ABN0ZCQ8_9ACTN</name>
<comment type="caution">
    <text evidence="10">The sequence shown here is derived from an EMBL/GenBank/DDBJ whole genome shotgun (WGS) entry which is preliminary data.</text>
</comment>
<keyword evidence="10" id="KW-0645">Protease</keyword>
<evidence type="ECO:0000256" key="2">
    <source>
        <dbReference type="ARBA" id="ARBA00022729"/>
    </source>
</evidence>
<dbReference type="GO" id="GO:0004180">
    <property type="term" value="F:carboxypeptidase activity"/>
    <property type="evidence" value="ECO:0007669"/>
    <property type="project" value="UniProtKB-KW"/>
</dbReference>
<dbReference type="InterPro" id="IPR001967">
    <property type="entry name" value="Peptidase_S11_N"/>
</dbReference>
<evidence type="ECO:0000313" key="10">
    <source>
        <dbReference type="EMBL" id="GAA0443545.1"/>
    </source>
</evidence>
<dbReference type="EMBL" id="BAAABY010000003">
    <property type="protein sequence ID" value="GAA0443545.1"/>
    <property type="molecule type" value="Genomic_DNA"/>
</dbReference>
<gene>
    <name evidence="10" type="ORF">GCM10010361_04350</name>
</gene>